<organism evidence="3 4">
    <name type="scientific">Jatropha curcas</name>
    <name type="common">Barbados nut</name>
    <dbReference type="NCBI Taxonomy" id="180498"/>
    <lineage>
        <taxon>Eukaryota</taxon>
        <taxon>Viridiplantae</taxon>
        <taxon>Streptophyta</taxon>
        <taxon>Embryophyta</taxon>
        <taxon>Tracheophyta</taxon>
        <taxon>Spermatophyta</taxon>
        <taxon>Magnoliopsida</taxon>
        <taxon>eudicotyledons</taxon>
        <taxon>Gunneridae</taxon>
        <taxon>Pentapetalae</taxon>
        <taxon>rosids</taxon>
        <taxon>fabids</taxon>
        <taxon>Malpighiales</taxon>
        <taxon>Euphorbiaceae</taxon>
        <taxon>Crotonoideae</taxon>
        <taxon>Jatropheae</taxon>
        <taxon>Jatropha</taxon>
    </lineage>
</organism>
<sequence>MFRLRLKMGSTCKTQLVLPLIFLVIILGSNVIAGQTVQTDSSEPGTNLTETSQSDDTVRVDPLDSFKKYRGGYDLTNKHYWSSTIFTGIYGYAIGVLWLLAGIIYGIFLLATKYCCKRTREGKLKKRLSCHKQCYLWPILLAILFTILAITASGLVLGGNEKFHSRAKTVVKIIIDTANGASGTIYNTTGAMKEIRDNLDASNVSVEQASSFLTSTSKELDDQAADIQRQARKNRRLIDKGLKIVYIITTVIISLNLAAVIALSACGTLRLRRALHLLIVLCWILTALCWVFFGLYFFLGKFSGDTCTALENFQKDPYNNSLSSILPCDELLRARPILTDVSAGIYNIVNQVNENISVVQVCNPFSGPPEYQYQANNCPANTIRIGDIPGILEPFTCSNTSNGTCNAGQFISTNDFETVKGYTTSIQNLLNAYPGMESLIECRSVKVAFSDILTNHCKPLKKYARMVWGSMLFLSLSMVFLVLIWTIKAYHEQQNHSLDGSVKPHSAGVDETQPVEPELVKDRSNQSFV</sequence>
<dbReference type="AlphaFoldDB" id="A0A067L602"/>
<feature type="region of interest" description="Disordered" evidence="1">
    <location>
        <begin position="499"/>
        <end position="529"/>
    </location>
</feature>
<feature type="transmembrane region" description="Helical" evidence="2">
    <location>
        <begin position="277"/>
        <end position="299"/>
    </location>
</feature>
<dbReference type="InterPro" id="IPR040283">
    <property type="entry name" value="DDB_G0292058-like"/>
</dbReference>
<evidence type="ECO:0000313" key="3">
    <source>
        <dbReference type="EMBL" id="KDP43896.1"/>
    </source>
</evidence>
<name>A0A067L602_JATCU</name>
<dbReference type="Proteomes" id="UP000027138">
    <property type="component" value="Unassembled WGS sequence"/>
</dbReference>
<dbReference type="OrthoDB" id="1922814at2759"/>
<evidence type="ECO:0000256" key="2">
    <source>
        <dbReference type="SAM" id="Phobius"/>
    </source>
</evidence>
<protein>
    <submittedName>
        <fullName evidence="3">Uncharacterized protein</fullName>
    </submittedName>
</protein>
<dbReference type="GO" id="GO:0016020">
    <property type="term" value="C:membrane"/>
    <property type="evidence" value="ECO:0007669"/>
    <property type="project" value="TreeGrafter"/>
</dbReference>
<evidence type="ECO:0000256" key="1">
    <source>
        <dbReference type="SAM" id="MobiDB-lite"/>
    </source>
</evidence>
<accession>A0A067L602</accession>
<dbReference type="STRING" id="180498.A0A067L602"/>
<feature type="transmembrane region" description="Helical" evidence="2">
    <location>
        <begin position="135"/>
        <end position="157"/>
    </location>
</feature>
<feature type="transmembrane region" description="Helical" evidence="2">
    <location>
        <begin position="244"/>
        <end position="265"/>
    </location>
</feature>
<dbReference type="EMBL" id="KK914257">
    <property type="protein sequence ID" value="KDP43896.1"/>
    <property type="molecule type" value="Genomic_DNA"/>
</dbReference>
<keyword evidence="4" id="KW-1185">Reference proteome</keyword>
<dbReference type="PANTHER" id="PTHR31414">
    <property type="entry name" value="TRANSMEMBRANE PROTEIN DDB_G0292058"/>
    <property type="match status" value="1"/>
</dbReference>
<proteinExistence type="predicted"/>
<feature type="transmembrane region" description="Helical" evidence="2">
    <location>
        <begin position="466"/>
        <end position="487"/>
    </location>
</feature>
<evidence type="ECO:0000313" key="4">
    <source>
        <dbReference type="Proteomes" id="UP000027138"/>
    </source>
</evidence>
<keyword evidence="2" id="KW-1133">Transmembrane helix</keyword>
<keyword evidence="2" id="KW-0812">Transmembrane</keyword>
<keyword evidence="2" id="KW-0472">Membrane</keyword>
<gene>
    <name evidence="3" type="ORF">JCGZ_20906</name>
</gene>
<feature type="compositionally biased region" description="Basic and acidic residues" evidence="1">
    <location>
        <begin position="518"/>
        <end position="529"/>
    </location>
</feature>
<feature type="transmembrane region" description="Helical" evidence="2">
    <location>
        <begin position="89"/>
        <end position="114"/>
    </location>
</feature>
<reference evidence="3 4" key="1">
    <citation type="journal article" date="2014" name="PLoS ONE">
        <title>Global Analysis of Gene Expression Profiles in Physic Nut (Jatropha curcas L.) Seedlings Exposed to Salt Stress.</title>
        <authorList>
            <person name="Zhang L."/>
            <person name="Zhang C."/>
            <person name="Wu P."/>
            <person name="Chen Y."/>
            <person name="Li M."/>
            <person name="Jiang H."/>
            <person name="Wu G."/>
        </authorList>
    </citation>
    <scope>NUCLEOTIDE SEQUENCE [LARGE SCALE GENOMIC DNA]</scope>
    <source>
        <strain evidence="4">cv. GZQX0401</strain>
        <tissue evidence="3">Young leaves</tissue>
    </source>
</reference>
<dbReference type="PANTHER" id="PTHR31414:SF18">
    <property type="entry name" value="TRANSMEMBRANE PROTEIN-RELATED"/>
    <property type="match status" value="1"/>
</dbReference>